<name>A0A125QE12_PSEFL</name>
<dbReference type="InterPro" id="IPR011010">
    <property type="entry name" value="DNA_brk_join_enz"/>
</dbReference>
<keyword evidence="1" id="KW-0233">DNA recombination</keyword>
<dbReference type="GO" id="GO:0003677">
    <property type="term" value="F:DNA binding"/>
    <property type="evidence" value="ECO:0007669"/>
    <property type="project" value="InterPro"/>
</dbReference>
<protein>
    <recommendedName>
        <fullName evidence="4">Integrase</fullName>
    </recommendedName>
</protein>
<dbReference type="EMBL" id="LCYC01000048">
    <property type="protein sequence ID" value="KWV73602.1"/>
    <property type="molecule type" value="Genomic_DNA"/>
</dbReference>
<proteinExistence type="predicted"/>
<comment type="caution">
    <text evidence="2">The sequence shown here is derived from an EMBL/GenBank/DDBJ whole genome shotgun (WGS) entry which is preliminary data.</text>
</comment>
<evidence type="ECO:0000313" key="3">
    <source>
        <dbReference type="Proteomes" id="UP000063434"/>
    </source>
</evidence>
<accession>A0A125QE12</accession>
<evidence type="ECO:0008006" key="4">
    <source>
        <dbReference type="Google" id="ProtNLM"/>
    </source>
</evidence>
<dbReference type="AlphaFoldDB" id="A0A125QE12"/>
<dbReference type="Proteomes" id="UP000063434">
    <property type="component" value="Unassembled WGS sequence"/>
</dbReference>
<dbReference type="Gene3D" id="1.10.443.10">
    <property type="entry name" value="Intergrase catalytic core"/>
    <property type="match status" value="1"/>
</dbReference>
<reference evidence="2 3" key="1">
    <citation type="submission" date="2015-05" db="EMBL/GenBank/DDBJ databases">
        <title>A genomic and transcriptomic approach to investigate the blue pigment phenotype in Pseudomonas fluorescens.</title>
        <authorList>
            <person name="Andreani N.A."/>
            <person name="Cardazzo B."/>
        </authorList>
    </citation>
    <scope>NUCLEOTIDE SEQUENCE [LARGE SCALE GENOMIC DNA]</scope>
    <source>
        <strain evidence="2 3">Ps_40</strain>
    </source>
</reference>
<organism evidence="2 3">
    <name type="scientific">Pseudomonas fluorescens</name>
    <dbReference type="NCBI Taxonomy" id="294"/>
    <lineage>
        <taxon>Bacteria</taxon>
        <taxon>Pseudomonadati</taxon>
        <taxon>Pseudomonadota</taxon>
        <taxon>Gammaproteobacteria</taxon>
        <taxon>Pseudomonadales</taxon>
        <taxon>Pseudomonadaceae</taxon>
        <taxon>Pseudomonas</taxon>
    </lineage>
</organism>
<dbReference type="GO" id="GO:0006310">
    <property type="term" value="P:DNA recombination"/>
    <property type="evidence" value="ECO:0007669"/>
    <property type="project" value="UniProtKB-KW"/>
</dbReference>
<dbReference type="GO" id="GO:0015074">
    <property type="term" value="P:DNA integration"/>
    <property type="evidence" value="ECO:0007669"/>
    <property type="project" value="InterPro"/>
</dbReference>
<gene>
    <name evidence="2" type="ORF">PFL603g_03713</name>
</gene>
<dbReference type="SUPFAM" id="SSF56349">
    <property type="entry name" value="DNA breaking-rejoining enzymes"/>
    <property type="match status" value="1"/>
</dbReference>
<sequence length="632" mass="71724">MNGNLLTVPPQVPLPTQPNDVYELAESERDALIISATKVGEHWVILSCYGDDTWQLDGFPNNISTSKTRLDFSIVPPVFRAVMKAALYRYLRSGRTDSGRPKGGIVRQLFFNAMIFLRHLKVLKLDHLGAVTPLVCASYVTACKAYRQPHRSKGKPLSQEGLRRRLAAVEALYELSQYTNDPMPKHPWPETSSLAVAGLTGSGSRQKKDSKTPLIPDDVFCILFERAYLQVERGHQLLDLRDKLEVIAKERKGQCREAVIAAKNRLLSDSGRKGGLRAFNRALSDLRTACYIILASTSGCRHHELANLQLGAHHRTQDDEGTIYHWMRSRSDKTDVGIHDWMIPEAAVLSLRVMERWCAPYQAMIAAEIVRRRRANPHDPRIVEAQKHRHALFLGVYPKEGNQVRTLTTWGLGFNLNIFVKDCGLNWSLTSHQFRRKFANYAAHSRFGDLRYLKEHYAHWSLDMTFGYALDDSWGQHLDLDLYADIQTELQDVKLGIVDYWLGDEPMARGYGRALKQWQQEPQNLLIFKDHASMLNSIAESTAIRSNGHAWCTADNDGCVGNTLERTRCSNCNNAVIGRRHAAIYQRLYDDLKGLLHCPDIGESGRQRVERDLNRCRDVLDKLGMDPESLIA</sequence>
<evidence type="ECO:0000313" key="2">
    <source>
        <dbReference type="EMBL" id="KWV73602.1"/>
    </source>
</evidence>
<dbReference type="InterPro" id="IPR013762">
    <property type="entry name" value="Integrase-like_cat_sf"/>
</dbReference>
<evidence type="ECO:0000256" key="1">
    <source>
        <dbReference type="ARBA" id="ARBA00023172"/>
    </source>
</evidence>
<dbReference type="PATRIC" id="fig|294.195.peg.3975"/>
<dbReference type="RefSeq" id="WP_056791097.1">
    <property type="nucleotide sequence ID" value="NZ_LCYC01000048.1"/>
</dbReference>